<name>A0A645B2C6_9ZZZZ</name>
<comment type="caution">
    <text evidence="14">The sequence shown here is derived from an EMBL/GenBank/DDBJ whole genome shotgun (WGS) entry which is preliminary data.</text>
</comment>
<evidence type="ECO:0000313" key="14">
    <source>
        <dbReference type="EMBL" id="MPM59216.1"/>
    </source>
</evidence>
<evidence type="ECO:0000256" key="11">
    <source>
        <dbReference type="ARBA" id="ARBA00022917"/>
    </source>
</evidence>
<evidence type="ECO:0000256" key="2">
    <source>
        <dbReference type="ARBA" id="ARBA00004496"/>
    </source>
</evidence>
<dbReference type="Gene3D" id="3.50.40.10">
    <property type="entry name" value="Phenylalanyl-trna Synthetase, Chain B, domain 3"/>
    <property type="match status" value="1"/>
</dbReference>
<dbReference type="Gene3D" id="3.30.56.10">
    <property type="match status" value="1"/>
</dbReference>
<dbReference type="InterPro" id="IPR020825">
    <property type="entry name" value="Phe-tRNA_synthase-like_B3/B4"/>
</dbReference>
<dbReference type="GO" id="GO:0003723">
    <property type="term" value="F:RNA binding"/>
    <property type="evidence" value="ECO:0007669"/>
    <property type="project" value="InterPro"/>
</dbReference>
<dbReference type="SMART" id="SM00874">
    <property type="entry name" value="B5"/>
    <property type="match status" value="1"/>
</dbReference>
<evidence type="ECO:0000256" key="10">
    <source>
        <dbReference type="ARBA" id="ARBA00022842"/>
    </source>
</evidence>
<dbReference type="GO" id="GO:0005524">
    <property type="term" value="F:ATP binding"/>
    <property type="evidence" value="ECO:0007669"/>
    <property type="project" value="UniProtKB-KW"/>
</dbReference>
<comment type="cofactor">
    <cofactor evidence="1">
        <name>Mg(2+)</name>
        <dbReference type="ChEBI" id="CHEBI:18420"/>
    </cofactor>
</comment>
<protein>
    <recommendedName>
        <fullName evidence="4">phenylalanine--tRNA ligase</fullName>
        <ecNumber evidence="4">6.1.1.20</ecNumber>
    </recommendedName>
</protein>
<keyword evidence="12" id="KW-0030">Aminoacyl-tRNA synthetase</keyword>
<dbReference type="InterPro" id="IPR045060">
    <property type="entry name" value="Phe-tRNA-ligase_IIc_bsu"/>
</dbReference>
<keyword evidence="5" id="KW-0963">Cytoplasm</keyword>
<feature type="domain" description="B5" evidence="13">
    <location>
        <begin position="223"/>
        <end position="298"/>
    </location>
</feature>
<comment type="subcellular location">
    <subcellularLocation>
        <location evidence="2">Cytoplasm</location>
    </subcellularLocation>
</comment>
<dbReference type="GO" id="GO:0009328">
    <property type="term" value="C:phenylalanine-tRNA ligase complex"/>
    <property type="evidence" value="ECO:0007669"/>
    <property type="project" value="TreeGrafter"/>
</dbReference>
<dbReference type="InterPro" id="IPR005147">
    <property type="entry name" value="tRNA_synthase_B5-dom"/>
</dbReference>
<dbReference type="EC" id="6.1.1.20" evidence="4"/>
<comment type="similarity">
    <text evidence="3">Belongs to the phenylalanyl-tRNA synthetase beta subunit family. Type 2 subfamily.</text>
</comment>
<dbReference type="PROSITE" id="PS51483">
    <property type="entry name" value="B5"/>
    <property type="match status" value="1"/>
</dbReference>
<evidence type="ECO:0000256" key="6">
    <source>
        <dbReference type="ARBA" id="ARBA00022598"/>
    </source>
</evidence>
<evidence type="ECO:0000256" key="12">
    <source>
        <dbReference type="ARBA" id="ARBA00023146"/>
    </source>
</evidence>
<dbReference type="Gene3D" id="3.30.930.10">
    <property type="entry name" value="Bira Bifunctional Protein, Domain 2"/>
    <property type="match status" value="1"/>
</dbReference>
<dbReference type="GO" id="GO:0004826">
    <property type="term" value="F:phenylalanine-tRNA ligase activity"/>
    <property type="evidence" value="ECO:0007669"/>
    <property type="project" value="UniProtKB-EC"/>
</dbReference>
<dbReference type="SUPFAM" id="SSF46955">
    <property type="entry name" value="Putative DNA-binding domain"/>
    <property type="match status" value="1"/>
</dbReference>
<dbReference type="GO" id="GO:0000287">
    <property type="term" value="F:magnesium ion binding"/>
    <property type="evidence" value="ECO:0007669"/>
    <property type="project" value="InterPro"/>
</dbReference>
<keyword evidence="6 14" id="KW-0436">Ligase</keyword>
<dbReference type="CDD" id="cd00769">
    <property type="entry name" value="PheRS_beta_core"/>
    <property type="match status" value="1"/>
</dbReference>
<evidence type="ECO:0000256" key="3">
    <source>
        <dbReference type="ARBA" id="ARBA00007438"/>
    </source>
</evidence>
<gene>
    <name evidence="14" type="primary">pheT_36</name>
    <name evidence="14" type="ORF">SDC9_106056</name>
</gene>
<reference evidence="14" key="1">
    <citation type="submission" date="2019-08" db="EMBL/GenBank/DDBJ databases">
        <authorList>
            <person name="Kucharzyk K."/>
            <person name="Murdoch R.W."/>
            <person name="Higgins S."/>
            <person name="Loffler F."/>
        </authorList>
    </citation>
    <scope>NUCLEOTIDE SEQUENCE</scope>
</reference>
<keyword evidence="8" id="KW-0547">Nucleotide-binding</keyword>
<keyword evidence="11" id="KW-0648">Protein biosynthesis</keyword>
<dbReference type="NCBIfam" id="TIGR00471">
    <property type="entry name" value="pheT_arch"/>
    <property type="match status" value="1"/>
</dbReference>
<evidence type="ECO:0000256" key="8">
    <source>
        <dbReference type="ARBA" id="ARBA00022741"/>
    </source>
</evidence>
<evidence type="ECO:0000256" key="7">
    <source>
        <dbReference type="ARBA" id="ARBA00022723"/>
    </source>
</evidence>
<sequence length="502" mass="56058">MLKAYWGVEAPLYDFFSTSEECFDSEGRELIVDASAKEVRPYSIGFAARGHVVDEDDLEALIQSQEKLCSNFGRKRKTIAMGIYRSDLIKYPVHYRGADPDATSFVPLGMDRKLTLREICTEHPKGREYGPIVSDCRVFPYLHDDNGDTLSFPPVINSDRIGAVEVGDENLFLELSGMDLRDLLLAASIMACDMSDMGFEILPVKVRFPEETEFGTEITVPYYYQEPVSCTLEQVHKTLGQKMSGEEAVASLKRMGMYAIYSDGSLFATVPEYRNDFLHPVDLVEDVMIGYGLGNFEPEMPQDFTVGRLSPAEELGRKVKDLMVGLGFQEMMYNYLGSKREYVDNMNFPQEKCIFISNPMSENYEVVRPSIIPSLLESESVSAHAPFPHKIFEVGKVAFLDSSDNSGTTTRNNVGFLASDSVMGFNDVSSLVNTLFYFLGKEYTLSALEGDGRFIEGRCAKVMLGECEVGIFGEIHPQVLANWGSTMPTIACEIDLDLVMAN</sequence>
<dbReference type="Pfam" id="PF17759">
    <property type="entry name" value="tRNA_synthFbeta"/>
    <property type="match status" value="1"/>
</dbReference>
<keyword evidence="10" id="KW-0460">Magnesium</keyword>
<evidence type="ECO:0000256" key="5">
    <source>
        <dbReference type="ARBA" id="ARBA00022490"/>
    </source>
</evidence>
<proteinExistence type="inferred from homology"/>
<dbReference type="EMBL" id="VSSQ01017179">
    <property type="protein sequence ID" value="MPM59216.1"/>
    <property type="molecule type" value="Genomic_DNA"/>
</dbReference>
<dbReference type="Pfam" id="PF03484">
    <property type="entry name" value="B5"/>
    <property type="match status" value="1"/>
</dbReference>
<evidence type="ECO:0000259" key="13">
    <source>
        <dbReference type="PROSITE" id="PS51483"/>
    </source>
</evidence>
<dbReference type="InterPro" id="IPR009061">
    <property type="entry name" value="DNA-bd_dom_put_sf"/>
</dbReference>
<dbReference type="SUPFAM" id="SSF55681">
    <property type="entry name" value="Class II aaRS and biotin synthetases"/>
    <property type="match status" value="1"/>
</dbReference>
<dbReference type="InterPro" id="IPR045864">
    <property type="entry name" value="aa-tRNA-synth_II/BPL/LPL"/>
</dbReference>
<dbReference type="InterPro" id="IPR004531">
    <property type="entry name" value="Phe-tRNA-synth_IIc_bsu_arc_euk"/>
</dbReference>
<dbReference type="PANTHER" id="PTHR10947">
    <property type="entry name" value="PHENYLALANYL-TRNA SYNTHETASE BETA CHAIN AND LEUCINE-RICH REPEAT-CONTAINING PROTEIN 47"/>
    <property type="match status" value="1"/>
</dbReference>
<dbReference type="AlphaFoldDB" id="A0A645B2C6"/>
<dbReference type="InterPro" id="IPR041616">
    <property type="entry name" value="PheRS_beta_core"/>
</dbReference>
<organism evidence="14">
    <name type="scientific">bioreactor metagenome</name>
    <dbReference type="NCBI Taxonomy" id="1076179"/>
    <lineage>
        <taxon>unclassified sequences</taxon>
        <taxon>metagenomes</taxon>
        <taxon>ecological metagenomes</taxon>
    </lineage>
</organism>
<dbReference type="GO" id="GO:0006432">
    <property type="term" value="P:phenylalanyl-tRNA aminoacylation"/>
    <property type="evidence" value="ECO:0007669"/>
    <property type="project" value="InterPro"/>
</dbReference>
<keyword evidence="9" id="KW-0067">ATP-binding</keyword>
<accession>A0A645B2C6</accession>
<dbReference type="SMART" id="SM00873">
    <property type="entry name" value="B3_4"/>
    <property type="match status" value="1"/>
</dbReference>
<dbReference type="PANTHER" id="PTHR10947:SF0">
    <property type="entry name" value="PHENYLALANINE--TRNA LIGASE BETA SUBUNIT"/>
    <property type="match status" value="1"/>
</dbReference>
<dbReference type="InterPro" id="IPR005146">
    <property type="entry name" value="B3/B4_tRNA-bd"/>
</dbReference>
<evidence type="ECO:0000256" key="4">
    <source>
        <dbReference type="ARBA" id="ARBA00012814"/>
    </source>
</evidence>
<evidence type="ECO:0000256" key="9">
    <source>
        <dbReference type="ARBA" id="ARBA00022840"/>
    </source>
</evidence>
<keyword evidence="7" id="KW-0479">Metal-binding</keyword>
<evidence type="ECO:0000256" key="1">
    <source>
        <dbReference type="ARBA" id="ARBA00001946"/>
    </source>
</evidence>